<reference evidence="2 3" key="1">
    <citation type="submission" date="2019-01" db="EMBL/GenBank/DDBJ databases">
        <authorList>
            <person name="Chen W.-M."/>
        </authorList>
    </citation>
    <scope>NUCLEOTIDE SEQUENCE [LARGE SCALE GENOMIC DNA]</scope>
    <source>
        <strain evidence="2 3">CCP-18</strain>
    </source>
</reference>
<keyword evidence="3" id="KW-1185">Reference proteome</keyword>
<keyword evidence="1" id="KW-0472">Membrane</keyword>
<dbReference type="EMBL" id="SACM01000003">
    <property type="protein sequence ID" value="RVT84875.1"/>
    <property type="molecule type" value="Genomic_DNA"/>
</dbReference>
<dbReference type="OrthoDB" id="7994539at2"/>
<dbReference type="AlphaFoldDB" id="A0A437LHL4"/>
<feature type="transmembrane region" description="Helical" evidence="1">
    <location>
        <begin position="153"/>
        <end position="171"/>
    </location>
</feature>
<dbReference type="RefSeq" id="WP_127683277.1">
    <property type="nucleotide sequence ID" value="NZ_SACM01000003.1"/>
</dbReference>
<evidence type="ECO:0000256" key="1">
    <source>
        <dbReference type="SAM" id="Phobius"/>
    </source>
</evidence>
<evidence type="ECO:0000313" key="2">
    <source>
        <dbReference type="EMBL" id="RVT84875.1"/>
    </source>
</evidence>
<protein>
    <submittedName>
        <fullName evidence="2">Uncharacterized protein</fullName>
    </submittedName>
</protein>
<gene>
    <name evidence="2" type="ORF">EOD73_12180</name>
</gene>
<accession>A0A437LHL4</accession>
<keyword evidence="1" id="KW-0812">Transmembrane</keyword>
<keyword evidence="1" id="KW-1133">Transmembrane helix</keyword>
<evidence type="ECO:0000313" key="3">
    <source>
        <dbReference type="Proteomes" id="UP000288587"/>
    </source>
</evidence>
<name>A0A437LHL4_9BURK</name>
<organism evidence="2 3">
    <name type="scientific">Inhella crocodyli</name>
    <dbReference type="NCBI Taxonomy" id="2499851"/>
    <lineage>
        <taxon>Bacteria</taxon>
        <taxon>Pseudomonadati</taxon>
        <taxon>Pseudomonadota</taxon>
        <taxon>Betaproteobacteria</taxon>
        <taxon>Burkholderiales</taxon>
        <taxon>Sphaerotilaceae</taxon>
        <taxon>Inhella</taxon>
    </lineage>
</organism>
<sequence>MSMSLVVTWAGTAVPTREAWQQALDAAGMPAQLGEVGDLAQHTGFWPVTWQGRPSGFEWQWGPADATLGGPAGGSTALLVAQGDNAPSALAAAATLSRLMNGPLEDPQSGDTLEPDEALAWAWAQIAACQKARADGSDAECANDPGLGRGGRWLVGLLALALAAVALTLLLR</sequence>
<dbReference type="Proteomes" id="UP000288587">
    <property type="component" value="Unassembled WGS sequence"/>
</dbReference>
<comment type="caution">
    <text evidence="2">The sequence shown here is derived from an EMBL/GenBank/DDBJ whole genome shotgun (WGS) entry which is preliminary data.</text>
</comment>
<proteinExistence type="predicted"/>